<feature type="active site" description="Nucleophile" evidence="6">
    <location>
        <position position="67"/>
    </location>
</feature>
<dbReference type="GO" id="GO:0016042">
    <property type="term" value="P:lipid catabolic process"/>
    <property type="evidence" value="ECO:0007669"/>
    <property type="project" value="UniProtKB-UniRule"/>
</dbReference>
<sequence length="356" mass="38745">MANMQTPSSPPQPPTHVNQITILSIDGGGIRGIIPGTILAFLESELQKLDGADARLADYFDVISGTSTGGLVTAMLAAPNKQNRPLFAAKDINDFYLENCPKIFPQDSSPFASAANLVKTLRGPKYDGKFLHSIVKEKLGHTELHQTLTNIVIPTFDIKRLQPTIFSSYNVKNNPSTDALLSDICIGTSAAPTYLPAYYFETKDPSGKVREFNLIDGGVAANNPTLVAISEVSKAINREGPDSYRMNPMEYGRFLVLSLGTGTAKSEEKYDAEEAAKWDDTLTGTLSSVDVATKENLENLVKVGEELLKKQVSRVNLATGVFEPINKMTNEEALRKLAKLLSREKHLRDAKSAVGN</sequence>
<feature type="active site" description="Proton acceptor" evidence="6">
    <location>
        <position position="216"/>
    </location>
</feature>
<dbReference type="InterPro" id="IPR002641">
    <property type="entry name" value="PNPLA_dom"/>
</dbReference>
<keyword evidence="4 6" id="KW-0442">Lipid degradation</keyword>
<dbReference type="SUPFAM" id="SSF52151">
    <property type="entry name" value="FabD/lysophospholipase-like"/>
    <property type="match status" value="1"/>
</dbReference>
<keyword evidence="3" id="KW-0611">Plant defense</keyword>
<comment type="function">
    <text evidence="7">Lipolytic acyl hydrolase (LAH).</text>
</comment>
<dbReference type="InterPro" id="IPR016035">
    <property type="entry name" value="Acyl_Trfase/lysoPLipase"/>
</dbReference>
<reference evidence="9" key="1">
    <citation type="submission" date="2018-10" db="EMBL/GenBank/DDBJ databases">
        <title>Population genomic analysis revealed the cold adaptation of white poplar.</title>
        <authorList>
            <person name="Liu Y.-J."/>
        </authorList>
    </citation>
    <scope>NUCLEOTIDE SEQUENCE [LARGE SCALE GENOMIC DNA]</scope>
    <source>
        <strain evidence="9">PAL-ZL1</strain>
    </source>
</reference>
<feature type="short sequence motif" description="GXSXG" evidence="6">
    <location>
        <begin position="65"/>
        <end position="69"/>
    </location>
</feature>
<dbReference type="Pfam" id="PF01734">
    <property type="entry name" value="Patatin"/>
    <property type="match status" value="1"/>
</dbReference>
<evidence type="ECO:0000256" key="2">
    <source>
        <dbReference type="ARBA" id="ARBA00022801"/>
    </source>
</evidence>
<gene>
    <name evidence="9" type="ORF">D5086_0000248010</name>
</gene>
<keyword evidence="2 6" id="KW-0378">Hydrolase</keyword>
<evidence type="ECO:0000256" key="3">
    <source>
        <dbReference type="ARBA" id="ARBA00022821"/>
    </source>
</evidence>
<accession>A0A4U5NRN3</accession>
<feature type="short sequence motif" description="DGA/G" evidence="6">
    <location>
        <begin position="216"/>
        <end position="218"/>
    </location>
</feature>
<dbReference type="EMBL" id="RCHU01000941">
    <property type="protein sequence ID" value="TKR85411.1"/>
    <property type="molecule type" value="Genomic_DNA"/>
</dbReference>
<dbReference type="GO" id="GO:0006952">
    <property type="term" value="P:defense response"/>
    <property type="evidence" value="ECO:0007669"/>
    <property type="project" value="UniProtKB-KW"/>
</dbReference>
<protein>
    <recommendedName>
        <fullName evidence="7">Patatin</fullName>
        <ecNumber evidence="7">3.1.1.-</ecNumber>
    </recommendedName>
</protein>
<dbReference type="EC" id="3.1.1.-" evidence="7"/>
<dbReference type="PANTHER" id="PTHR32176:SF110">
    <property type="entry name" value="PATATIN"/>
    <property type="match status" value="1"/>
</dbReference>
<evidence type="ECO:0000259" key="8">
    <source>
        <dbReference type="PROSITE" id="PS51635"/>
    </source>
</evidence>
<feature type="short sequence motif" description="GXGXXG" evidence="6">
    <location>
        <begin position="27"/>
        <end position="32"/>
    </location>
</feature>
<organism evidence="9">
    <name type="scientific">Populus alba</name>
    <name type="common">White poplar</name>
    <dbReference type="NCBI Taxonomy" id="43335"/>
    <lineage>
        <taxon>Eukaryota</taxon>
        <taxon>Viridiplantae</taxon>
        <taxon>Streptophyta</taxon>
        <taxon>Embryophyta</taxon>
        <taxon>Tracheophyta</taxon>
        <taxon>Spermatophyta</taxon>
        <taxon>Magnoliopsida</taxon>
        <taxon>eudicotyledons</taxon>
        <taxon>Gunneridae</taxon>
        <taxon>Pentapetalae</taxon>
        <taxon>rosids</taxon>
        <taxon>fabids</taxon>
        <taxon>Malpighiales</taxon>
        <taxon>Salicaceae</taxon>
        <taxon>Saliceae</taxon>
        <taxon>Populus</taxon>
    </lineage>
</organism>
<evidence type="ECO:0000313" key="9">
    <source>
        <dbReference type="EMBL" id="TKR85411.1"/>
    </source>
</evidence>
<dbReference type="GO" id="GO:0047372">
    <property type="term" value="F:monoacylglycerol lipase activity"/>
    <property type="evidence" value="ECO:0007669"/>
    <property type="project" value="TreeGrafter"/>
</dbReference>
<dbReference type="AlphaFoldDB" id="A0A4U5NRN3"/>
<evidence type="ECO:0000256" key="7">
    <source>
        <dbReference type="RuleBase" id="RU361262"/>
    </source>
</evidence>
<evidence type="ECO:0000256" key="6">
    <source>
        <dbReference type="PROSITE-ProRule" id="PRU01161"/>
    </source>
</evidence>
<dbReference type="Gene3D" id="3.40.1090.10">
    <property type="entry name" value="Cytosolic phospholipase A2 catalytic domain"/>
    <property type="match status" value="1"/>
</dbReference>
<evidence type="ECO:0000256" key="4">
    <source>
        <dbReference type="ARBA" id="ARBA00022963"/>
    </source>
</evidence>
<dbReference type="GO" id="GO:0004620">
    <property type="term" value="F:phospholipase activity"/>
    <property type="evidence" value="ECO:0007669"/>
    <property type="project" value="TreeGrafter"/>
</dbReference>
<comment type="similarity">
    <text evidence="1 7">Belongs to the patatin family.</text>
</comment>
<proteinExistence type="inferred from homology"/>
<feature type="domain" description="PNPLA" evidence="8">
    <location>
        <begin position="23"/>
        <end position="229"/>
    </location>
</feature>
<comment type="caution">
    <text evidence="9">The sequence shown here is derived from an EMBL/GenBank/DDBJ whole genome shotgun (WGS) entry which is preliminary data.</text>
</comment>
<dbReference type="FunFam" id="3.40.1090.10:FF:000005">
    <property type="entry name" value="Patatin"/>
    <property type="match status" value="1"/>
</dbReference>
<comment type="domain">
    <text evidence="7">The nitrogen atoms of the two glycine residues in the GGXR motif define the oxyanion hole, and stabilize the oxyanion that forms during the nucleophilic attack by the catalytic serine during substrate cleavage.</text>
</comment>
<name>A0A4U5NRN3_POPAL</name>
<evidence type="ECO:0000256" key="5">
    <source>
        <dbReference type="ARBA" id="ARBA00023098"/>
    </source>
</evidence>
<keyword evidence="5 6" id="KW-0443">Lipid metabolism</keyword>
<evidence type="ECO:0000256" key="1">
    <source>
        <dbReference type="ARBA" id="ARBA00010240"/>
    </source>
</evidence>
<dbReference type="PANTHER" id="PTHR32176">
    <property type="entry name" value="XYLOSE ISOMERASE"/>
    <property type="match status" value="1"/>
</dbReference>
<dbReference type="PROSITE" id="PS51635">
    <property type="entry name" value="PNPLA"/>
    <property type="match status" value="1"/>
</dbReference>